<reference evidence="9" key="1">
    <citation type="submission" date="2024-06" db="EMBL/GenBank/DDBJ databases">
        <authorList>
            <person name="Ryan C."/>
        </authorList>
    </citation>
    <scope>NUCLEOTIDE SEQUENCE [LARGE SCALE GENOMIC DNA]</scope>
</reference>
<dbReference type="InterPro" id="IPR001005">
    <property type="entry name" value="SANT/Myb"/>
</dbReference>
<gene>
    <name evidence="8" type="ORF">URODEC1_LOCUS88212</name>
</gene>
<dbReference type="InterPro" id="IPR009057">
    <property type="entry name" value="Homeodomain-like_sf"/>
</dbReference>
<dbReference type="Gene3D" id="1.10.10.60">
    <property type="entry name" value="Homeodomain-like"/>
    <property type="match status" value="1"/>
</dbReference>
<protein>
    <submittedName>
        <fullName evidence="8">Uncharacterized protein</fullName>
    </submittedName>
</protein>
<evidence type="ECO:0000256" key="2">
    <source>
        <dbReference type="ARBA" id="ARBA00023125"/>
    </source>
</evidence>
<dbReference type="PROSITE" id="PS50090">
    <property type="entry name" value="MYB_LIKE"/>
    <property type="match status" value="1"/>
</dbReference>
<evidence type="ECO:0000313" key="9">
    <source>
        <dbReference type="Proteomes" id="UP001497457"/>
    </source>
</evidence>
<evidence type="ECO:0000259" key="7">
    <source>
        <dbReference type="PROSITE" id="PS51294"/>
    </source>
</evidence>
<feature type="domain" description="HTH myb-type" evidence="7">
    <location>
        <begin position="122"/>
        <end position="178"/>
    </location>
</feature>
<keyword evidence="9" id="KW-1185">Reference proteome</keyword>
<dbReference type="PANTHER" id="PTHR44042">
    <property type="entry name" value="DUPLICATED HOMEODOMAIN-LIKE SUPERFAMILY PROTEIN-RELATED"/>
    <property type="match status" value="1"/>
</dbReference>
<dbReference type="InterPro" id="IPR017884">
    <property type="entry name" value="SANT_dom"/>
</dbReference>
<keyword evidence="4" id="KW-0539">Nucleus</keyword>
<dbReference type="SMART" id="SM00717">
    <property type="entry name" value="SANT"/>
    <property type="match status" value="1"/>
</dbReference>
<keyword evidence="3" id="KW-0804">Transcription</keyword>
<feature type="domain" description="SANT" evidence="6">
    <location>
        <begin position="130"/>
        <end position="178"/>
    </location>
</feature>
<evidence type="ECO:0000259" key="5">
    <source>
        <dbReference type="PROSITE" id="PS50090"/>
    </source>
</evidence>
<dbReference type="Pfam" id="PF23671">
    <property type="entry name" value="HTH_70"/>
    <property type="match status" value="1"/>
</dbReference>
<dbReference type="SUPFAM" id="SSF46689">
    <property type="entry name" value="Homeodomain-like"/>
    <property type="match status" value="1"/>
</dbReference>
<evidence type="ECO:0000256" key="4">
    <source>
        <dbReference type="ARBA" id="ARBA00023242"/>
    </source>
</evidence>
<dbReference type="NCBIfam" id="TIGR01557">
    <property type="entry name" value="myb_SHAQKYF"/>
    <property type="match status" value="1"/>
</dbReference>
<evidence type="ECO:0000256" key="1">
    <source>
        <dbReference type="ARBA" id="ARBA00023015"/>
    </source>
</evidence>
<dbReference type="InterPro" id="IPR006447">
    <property type="entry name" value="Myb_dom_plants"/>
</dbReference>
<accession>A0ABC9DSJ8</accession>
<name>A0ABC9DSJ8_9POAL</name>
<dbReference type="CDD" id="cd00167">
    <property type="entry name" value="SANT"/>
    <property type="match status" value="1"/>
</dbReference>
<reference evidence="8 9" key="2">
    <citation type="submission" date="2024-10" db="EMBL/GenBank/DDBJ databases">
        <authorList>
            <person name="Ryan C."/>
        </authorList>
    </citation>
    <scope>NUCLEOTIDE SEQUENCE [LARGE SCALE GENOMIC DNA]</scope>
</reference>
<dbReference type="AlphaFoldDB" id="A0ABC9DSJ8"/>
<dbReference type="InterPro" id="IPR056195">
    <property type="entry name" value="HTH_70"/>
</dbReference>
<keyword evidence="1" id="KW-0805">Transcription regulation</keyword>
<dbReference type="PROSITE" id="PS51294">
    <property type="entry name" value="HTH_MYB"/>
    <property type="match status" value="1"/>
</dbReference>
<dbReference type="PROSITE" id="PS51293">
    <property type="entry name" value="SANT"/>
    <property type="match status" value="1"/>
</dbReference>
<dbReference type="Proteomes" id="UP001497457">
    <property type="component" value="Chromosome 34rd"/>
</dbReference>
<keyword evidence="2" id="KW-0238">DNA-binding</keyword>
<dbReference type="EMBL" id="OZ075144">
    <property type="protein sequence ID" value="CAL5044289.1"/>
    <property type="molecule type" value="Genomic_DNA"/>
</dbReference>
<dbReference type="GO" id="GO:0003677">
    <property type="term" value="F:DNA binding"/>
    <property type="evidence" value="ECO:0007669"/>
    <property type="project" value="UniProtKB-KW"/>
</dbReference>
<organism evidence="8 9">
    <name type="scientific">Urochloa decumbens</name>
    <dbReference type="NCBI Taxonomy" id="240449"/>
    <lineage>
        <taxon>Eukaryota</taxon>
        <taxon>Viridiplantae</taxon>
        <taxon>Streptophyta</taxon>
        <taxon>Embryophyta</taxon>
        <taxon>Tracheophyta</taxon>
        <taxon>Spermatophyta</taxon>
        <taxon>Magnoliopsida</taxon>
        <taxon>Liliopsida</taxon>
        <taxon>Poales</taxon>
        <taxon>Poaceae</taxon>
        <taxon>PACMAD clade</taxon>
        <taxon>Panicoideae</taxon>
        <taxon>Panicodae</taxon>
        <taxon>Paniceae</taxon>
        <taxon>Melinidinae</taxon>
        <taxon>Urochloa</taxon>
    </lineage>
</organism>
<evidence type="ECO:0000313" key="8">
    <source>
        <dbReference type="EMBL" id="CAL5044289.1"/>
    </source>
</evidence>
<dbReference type="PANTHER" id="PTHR44042:SF61">
    <property type="entry name" value="HTH MYB-TYPE DOMAIN-CONTAINING PROTEIN"/>
    <property type="match status" value="1"/>
</dbReference>
<sequence length="296" mass="33243">MDSTKSNVEWSTSEINMAKSIIARYHANNGYTNGMNKKHSHIVDEIMAMFPMKEKDQAIGLYIDLVVEMMQSGTSGGSIHFAAASGDLMNNNFEIPVEDPTMDMGASRVAHEVPRRQSAPRMERSRTRFWTKEEHRLFLCGLEVYGRGNWKSISKYFVTTKTPIQVSSHAQKYFRRLENNVLTQRYSINDVGPYNVEPLAQNNTSSWEGLTFIEGAYNPSHYGASNQTQVQSPILYHDSQASTINHTAAWIGDHHMGATSSNAAPVMEGDGGSQEAWTGDQLEDLFDDLVMNKNMF</sequence>
<proteinExistence type="predicted"/>
<feature type="domain" description="Myb-like" evidence="5">
    <location>
        <begin position="130"/>
        <end position="174"/>
    </location>
</feature>
<dbReference type="Pfam" id="PF00249">
    <property type="entry name" value="Myb_DNA-binding"/>
    <property type="match status" value="1"/>
</dbReference>
<dbReference type="InterPro" id="IPR017930">
    <property type="entry name" value="Myb_dom"/>
</dbReference>
<evidence type="ECO:0000256" key="3">
    <source>
        <dbReference type="ARBA" id="ARBA00023163"/>
    </source>
</evidence>
<evidence type="ECO:0000259" key="6">
    <source>
        <dbReference type="PROSITE" id="PS51293"/>
    </source>
</evidence>